<feature type="transmembrane region" description="Helical" evidence="1">
    <location>
        <begin position="20"/>
        <end position="39"/>
    </location>
</feature>
<protein>
    <submittedName>
        <fullName evidence="2">Oxidoreductase</fullName>
    </submittedName>
</protein>
<keyword evidence="1" id="KW-0472">Membrane</keyword>
<keyword evidence="1" id="KW-1133">Transmembrane helix</keyword>
<evidence type="ECO:0000256" key="1">
    <source>
        <dbReference type="SAM" id="Phobius"/>
    </source>
</evidence>
<dbReference type="EMBL" id="BK015186">
    <property type="protein sequence ID" value="DAD94927.1"/>
    <property type="molecule type" value="Genomic_DNA"/>
</dbReference>
<name>A0A8S5NKP9_9CAUD</name>
<organism evidence="2">
    <name type="scientific">Siphoviridae sp. ctYgF8</name>
    <dbReference type="NCBI Taxonomy" id="2826378"/>
    <lineage>
        <taxon>Viruses</taxon>
        <taxon>Duplodnaviria</taxon>
        <taxon>Heunggongvirae</taxon>
        <taxon>Uroviricota</taxon>
        <taxon>Caudoviricetes</taxon>
    </lineage>
</organism>
<reference evidence="2" key="1">
    <citation type="journal article" date="2021" name="Proc. Natl. Acad. Sci. U.S.A.">
        <title>A Catalog of Tens of Thousands of Viruses from Human Metagenomes Reveals Hidden Associations with Chronic Diseases.</title>
        <authorList>
            <person name="Tisza M.J."/>
            <person name="Buck C.B."/>
        </authorList>
    </citation>
    <scope>NUCLEOTIDE SEQUENCE</scope>
    <source>
        <strain evidence="2">CtYgF8</strain>
    </source>
</reference>
<keyword evidence="1" id="KW-0812">Transmembrane</keyword>
<sequence>MFFIFGRFNSFESQGVKTVFLLPAVWICGGVCGGCRVLLECER</sequence>
<proteinExistence type="predicted"/>
<evidence type="ECO:0000313" key="2">
    <source>
        <dbReference type="EMBL" id="DAD94927.1"/>
    </source>
</evidence>
<accession>A0A8S5NKP9</accession>